<reference evidence="1" key="1">
    <citation type="submission" date="2022-08" db="EMBL/GenBank/DDBJ databases">
        <title>Nisaea acidiphila sp. nov., isolated from a marine algal debris and emended description of the genus Nisaea Urios et al. 2008.</title>
        <authorList>
            <person name="Kwon K."/>
        </authorList>
    </citation>
    <scope>NUCLEOTIDE SEQUENCE</scope>
    <source>
        <strain evidence="1">MEBiC11861</strain>
    </source>
</reference>
<dbReference type="RefSeq" id="WP_257766600.1">
    <property type="nucleotide sequence ID" value="NZ_CP102480.1"/>
</dbReference>
<dbReference type="EMBL" id="CP102480">
    <property type="protein sequence ID" value="UUX48092.1"/>
    <property type="molecule type" value="Genomic_DNA"/>
</dbReference>
<dbReference type="Proteomes" id="UP001060336">
    <property type="component" value="Chromosome"/>
</dbReference>
<proteinExistence type="predicted"/>
<accession>A0A9J7AP24</accession>
<sequence>MDNSPPPLKEFVDDAGALVVGGTPTSLLGRLYQRWWEQKQQEVWNELLSALERGEVDEQRLRTHPDFPTILVKYVAAARDGAARRNLRVMSEAIANMAHRHVLSADEFSKYADLLSRMTRDQMFVAGRLATLLIEYVGHADLNGVDMTKEDHRRREDNRDKAAEALYDELVPKEFATSNDLAGVLHQLVGHGLCFYADRRHYPTPILIELHALADLAKAAKRPT</sequence>
<evidence type="ECO:0000313" key="2">
    <source>
        <dbReference type="Proteomes" id="UP001060336"/>
    </source>
</evidence>
<protein>
    <submittedName>
        <fullName evidence="1">Uncharacterized protein</fullName>
    </submittedName>
</protein>
<evidence type="ECO:0000313" key="1">
    <source>
        <dbReference type="EMBL" id="UUX48092.1"/>
    </source>
</evidence>
<keyword evidence="2" id="KW-1185">Reference proteome</keyword>
<dbReference type="AlphaFoldDB" id="A0A9J7AP24"/>
<gene>
    <name evidence="1" type="ORF">NUH88_11760</name>
</gene>
<organism evidence="1 2">
    <name type="scientific">Nisaea acidiphila</name>
    <dbReference type="NCBI Taxonomy" id="1862145"/>
    <lineage>
        <taxon>Bacteria</taxon>
        <taxon>Pseudomonadati</taxon>
        <taxon>Pseudomonadota</taxon>
        <taxon>Alphaproteobacteria</taxon>
        <taxon>Rhodospirillales</taxon>
        <taxon>Thalassobaculaceae</taxon>
        <taxon>Nisaea</taxon>
    </lineage>
</organism>
<name>A0A9J7AP24_9PROT</name>
<dbReference type="KEGG" id="naci:NUH88_11760"/>